<dbReference type="InterPro" id="IPR036390">
    <property type="entry name" value="WH_DNA-bd_sf"/>
</dbReference>
<evidence type="ECO:0000256" key="2">
    <source>
        <dbReference type="ARBA" id="ARBA00022679"/>
    </source>
</evidence>
<accession>A0A822ZDP0</accession>
<evidence type="ECO:0000313" key="6">
    <source>
        <dbReference type="Proteomes" id="UP000607653"/>
    </source>
</evidence>
<protein>
    <recommendedName>
        <fullName evidence="4">O-methyltransferase dimerisation domain-containing protein</fullName>
    </recommendedName>
</protein>
<proteinExistence type="predicted"/>
<dbReference type="FunFam" id="1.10.10.10:FF:000357">
    <property type="entry name" value="Caffeic acid 3-O-methyltransferase"/>
    <property type="match status" value="1"/>
</dbReference>
<keyword evidence="6" id="KW-1185">Reference proteome</keyword>
<dbReference type="Proteomes" id="UP000607653">
    <property type="component" value="Unassembled WGS sequence"/>
</dbReference>
<dbReference type="EMBL" id="DUZY01000005">
    <property type="protein sequence ID" value="DAD39708.1"/>
    <property type="molecule type" value="Genomic_DNA"/>
</dbReference>
<keyword evidence="1" id="KW-0489">Methyltransferase</keyword>
<feature type="domain" description="O-methyltransferase dimerisation" evidence="4">
    <location>
        <begin position="1"/>
        <end position="94"/>
    </location>
</feature>
<evidence type="ECO:0000256" key="3">
    <source>
        <dbReference type="ARBA" id="ARBA00022691"/>
    </source>
</evidence>
<evidence type="ECO:0000259" key="4">
    <source>
        <dbReference type="Pfam" id="PF08100"/>
    </source>
</evidence>
<keyword evidence="3" id="KW-0949">S-adenosyl-L-methionine</keyword>
<gene>
    <name evidence="5" type="ORF">HUJ06_014031</name>
</gene>
<keyword evidence="2" id="KW-0808">Transferase</keyword>
<dbReference type="GO" id="GO:0032259">
    <property type="term" value="P:methylation"/>
    <property type="evidence" value="ECO:0007669"/>
    <property type="project" value="UniProtKB-KW"/>
</dbReference>
<dbReference type="InterPro" id="IPR016461">
    <property type="entry name" value="COMT-like"/>
</dbReference>
<reference evidence="5 6" key="1">
    <citation type="journal article" date="2020" name="Mol. Biol. Evol.">
        <title>Distinct Expression and Methylation Patterns for Genes with Different Fates following a Single Whole-Genome Duplication in Flowering Plants.</title>
        <authorList>
            <person name="Shi T."/>
            <person name="Rahmani R.S."/>
            <person name="Gugger P.F."/>
            <person name="Wang M."/>
            <person name="Li H."/>
            <person name="Zhang Y."/>
            <person name="Li Z."/>
            <person name="Wang Q."/>
            <person name="Van de Peer Y."/>
            <person name="Marchal K."/>
            <person name="Chen J."/>
        </authorList>
    </citation>
    <scope>NUCLEOTIDE SEQUENCE [LARGE SCALE GENOMIC DNA]</scope>
    <source>
        <tissue evidence="5">Leaf</tissue>
    </source>
</reference>
<dbReference type="PANTHER" id="PTHR11746">
    <property type="entry name" value="O-METHYLTRANSFERASE"/>
    <property type="match status" value="1"/>
</dbReference>
<comment type="caution">
    <text evidence="5">The sequence shown here is derived from an EMBL/GenBank/DDBJ whole genome shotgun (WGS) entry which is preliminary data.</text>
</comment>
<dbReference type="GO" id="GO:0046983">
    <property type="term" value="F:protein dimerization activity"/>
    <property type="evidence" value="ECO:0007669"/>
    <property type="project" value="InterPro"/>
</dbReference>
<sequence length="134" mass="15075">MQFASATVLPRALKVTTELDVFEIISRAGLDAYLSASEIALHLHIENPDATTMLDCVMSLLTSYYVLKCSLVNRDNDQVERRYGLAPVCIFFTNNQDGMSLQPLLLLIQDKLIIMGTDQEIVTDMNFVIINLLY</sequence>
<dbReference type="InterPro" id="IPR012967">
    <property type="entry name" value="COMT_dimerisation"/>
</dbReference>
<evidence type="ECO:0000313" key="5">
    <source>
        <dbReference type="EMBL" id="DAD39708.1"/>
    </source>
</evidence>
<dbReference type="GO" id="GO:0008168">
    <property type="term" value="F:methyltransferase activity"/>
    <property type="evidence" value="ECO:0007669"/>
    <property type="project" value="UniProtKB-KW"/>
</dbReference>
<dbReference type="Pfam" id="PF08100">
    <property type="entry name" value="Dimerisation"/>
    <property type="match status" value="1"/>
</dbReference>
<dbReference type="Gene3D" id="1.10.10.10">
    <property type="entry name" value="Winged helix-like DNA-binding domain superfamily/Winged helix DNA-binding domain"/>
    <property type="match status" value="1"/>
</dbReference>
<dbReference type="AlphaFoldDB" id="A0A822ZDP0"/>
<evidence type="ECO:0000256" key="1">
    <source>
        <dbReference type="ARBA" id="ARBA00022603"/>
    </source>
</evidence>
<dbReference type="SUPFAM" id="SSF46785">
    <property type="entry name" value="Winged helix' DNA-binding domain"/>
    <property type="match status" value="1"/>
</dbReference>
<dbReference type="InterPro" id="IPR036388">
    <property type="entry name" value="WH-like_DNA-bd_sf"/>
</dbReference>
<organism evidence="5 6">
    <name type="scientific">Nelumbo nucifera</name>
    <name type="common">Sacred lotus</name>
    <dbReference type="NCBI Taxonomy" id="4432"/>
    <lineage>
        <taxon>Eukaryota</taxon>
        <taxon>Viridiplantae</taxon>
        <taxon>Streptophyta</taxon>
        <taxon>Embryophyta</taxon>
        <taxon>Tracheophyta</taxon>
        <taxon>Spermatophyta</taxon>
        <taxon>Magnoliopsida</taxon>
        <taxon>Proteales</taxon>
        <taxon>Nelumbonaceae</taxon>
        <taxon>Nelumbo</taxon>
    </lineage>
</organism>
<name>A0A822ZDP0_NELNU</name>